<keyword evidence="1" id="KW-0732">Signal</keyword>
<keyword evidence="3" id="KW-1185">Reference proteome</keyword>
<reference evidence="2" key="1">
    <citation type="submission" date="2023-03" db="EMBL/GenBank/DDBJ databases">
        <title>Massive genome expansion in bonnet fungi (Mycena s.s.) driven by repeated elements and novel gene families across ecological guilds.</title>
        <authorList>
            <consortium name="Lawrence Berkeley National Laboratory"/>
            <person name="Harder C.B."/>
            <person name="Miyauchi S."/>
            <person name="Viragh M."/>
            <person name="Kuo A."/>
            <person name="Thoen E."/>
            <person name="Andreopoulos B."/>
            <person name="Lu D."/>
            <person name="Skrede I."/>
            <person name="Drula E."/>
            <person name="Henrissat B."/>
            <person name="Morin E."/>
            <person name="Kohler A."/>
            <person name="Barry K."/>
            <person name="LaButti K."/>
            <person name="Morin E."/>
            <person name="Salamov A."/>
            <person name="Lipzen A."/>
            <person name="Mereny Z."/>
            <person name="Hegedus B."/>
            <person name="Baldrian P."/>
            <person name="Stursova M."/>
            <person name="Weitz H."/>
            <person name="Taylor A."/>
            <person name="Grigoriev I.V."/>
            <person name="Nagy L.G."/>
            <person name="Martin F."/>
            <person name="Kauserud H."/>
        </authorList>
    </citation>
    <scope>NUCLEOTIDE SEQUENCE</scope>
    <source>
        <strain evidence="2">9144</strain>
    </source>
</reference>
<dbReference type="AlphaFoldDB" id="A0AAD6V5Y4"/>
<feature type="chain" id="PRO_5042232341" evidence="1">
    <location>
        <begin position="21"/>
        <end position="168"/>
    </location>
</feature>
<dbReference type="EMBL" id="JARJCW010000050">
    <property type="protein sequence ID" value="KAJ7203494.1"/>
    <property type="molecule type" value="Genomic_DNA"/>
</dbReference>
<name>A0AAD6V5Y4_9AGAR</name>
<gene>
    <name evidence="2" type="ORF">GGX14DRAFT_461351</name>
</gene>
<evidence type="ECO:0000313" key="2">
    <source>
        <dbReference type="EMBL" id="KAJ7203494.1"/>
    </source>
</evidence>
<protein>
    <submittedName>
        <fullName evidence="2">Uncharacterized protein</fullName>
    </submittedName>
</protein>
<sequence>MGPLSFLSLPLLYVFVCASAAPLHSRQTSPITCSNSSAAIDLGADVEGVQFQLTEINPFISIADPAPIFSAQLALLNASAISSKLESLALFPTFVPPAGDVLPPTALDDLNSALAAAQAHIAAINVTDSVVKDVFQNNTVAVQKANEFIGMAVAQAQGQNLGCTVAAA</sequence>
<comment type="caution">
    <text evidence="2">The sequence shown here is derived from an EMBL/GenBank/DDBJ whole genome shotgun (WGS) entry which is preliminary data.</text>
</comment>
<evidence type="ECO:0000256" key="1">
    <source>
        <dbReference type="SAM" id="SignalP"/>
    </source>
</evidence>
<proteinExistence type="predicted"/>
<accession>A0AAD6V5Y4</accession>
<feature type="signal peptide" evidence="1">
    <location>
        <begin position="1"/>
        <end position="20"/>
    </location>
</feature>
<evidence type="ECO:0000313" key="3">
    <source>
        <dbReference type="Proteomes" id="UP001219525"/>
    </source>
</evidence>
<organism evidence="2 3">
    <name type="scientific">Mycena pura</name>
    <dbReference type="NCBI Taxonomy" id="153505"/>
    <lineage>
        <taxon>Eukaryota</taxon>
        <taxon>Fungi</taxon>
        <taxon>Dikarya</taxon>
        <taxon>Basidiomycota</taxon>
        <taxon>Agaricomycotina</taxon>
        <taxon>Agaricomycetes</taxon>
        <taxon>Agaricomycetidae</taxon>
        <taxon>Agaricales</taxon>
        <taxon>Marasmiineae</taxon>
        <taxon>Mycenaceae</taxon>
        <taxon>Mycena</taxon>
    </lineage>
</organism>
<dbReference type="Proteomes" id="UP001219525">
    <property type="component" value="Unassembled WGS sequence"/>
</dbReference>